<organism evidence="14 15">
    <name type="scientific">Pachysolen tannophilus NRRL Y-2460</name>
    <dbReference type="NCBI Taxonomy" id="669874"/>
    <lineage>
        <taxon>Eukaryota</taxon>
        <taxon>Fungi</taxon>
        <taxon>Dikarya</taxon>
        <taxon>Ascomycota</taxon>
        <taxon>Saccharomycotina</taxon>
        <taxon>Pichiomycetes</taxon>
        <taxon>Pachysolenaceae</taxon>
        <taxon>Pachysolen</taxon>
    </lineage>
</organism>
<evidence type="ECO:0000256" key="6">
    <source>
        <dbReference type="ARBA" id="ARBA00023056"/>
    </source>
</evidence>
<keyword evidence="15" id="KW-1185">Reference proteome</keyword>
<dbReference type="FunFam" id="3.90.550.10:FF:000092">
    <property type="entry name" value="Glycogenin 2"/>
    <property type="match status" value="1"/>
</dbReference>
<evidence type="ECO:0000256" key="7">
    <source>
        <dbReference type="ARBA" id="ARBA00023180"/>
    </source>
</evidence>
<keyword evidence="3" id="KW-0963">Cytoplasm</keyword>
<comment type="similarity">
    <text evidence="9">Belongs to the glycosyltransferase 8 family. Glycogenin subfamily.</text>
</comment>
<dbReference type="InterPro" id="IPR029044">
    <property type="entry name" value="Nucleotide-diphossugar_trans"/>
</dbReference>
<comment type="subcellular location">
    <subcellularLocation>
        <location evidence="2">Cytoplasm</location>
    </subcellularLocation>
</comment>
<dbReference type="InterPro" id="IPR050587">
    <property type="entry name" value="GNT1/Glycosyltrans_8"/>
</dbReference>
<gene>
    <name evidence="14" type="ORF">PACTADRAFT_17861</name>
</gene>
<dbReference type="OrthoDB" id="2014201at2759"/>
<accession>A0A1E4TQX2</accession>
<dbReference type="SUPFAM" id="SSF53448">
    <property type="entry name" value="Nucleotide-diphospho-sugar transferases"/>
    <property type="match status" value="1"/>
</dbReference>
<evidence type="ECO:0000313" key="14">
    <source>
        <dbReference type="EMBL" id="ODV94129.1"/>
    </source>
</evidence>
<comment type="function">
    <text evidence="13">Self-glucosylating initiator of glycogen synthesis. It catalyzes the formation of a short alpha (1,4)-glucosyl chain covalently attached via a glucose 1-O-tyrosyl linkage to internal tyrosine residues and these chains act as primers for the elongation reaction catalyzed by glycogen synthase.</text>
</comment>
<comment type="catalytic activity">
    <reaction evidence="11">
        <text>[1,4-alpha-D-glucosyl](n)-L-tyrosyl-[glycogenin] + UDP-alpha-D-glucose = [1,4-alpha-D-glucosyl](n+1)-L-tyrosyl-[glycogenin] + UDP + H(+)</text>
        <dbReference type="Rhea" id="RHEA:56560"/>
        <dbReference type="Rhea" id="RHEA-COMP:14606"/>
        <dbReference type="Rhea" id="RHEA-COMP:14607"/>
        <dbReference type="ChEBI" id="CHEBI:15378"/>
        <dbReference type="ChEBI" id="CHEBI:58223"/>
        <dbReference type="ChEBI" id="CHEBI:58885"/>
        <dbReference type="ChEBI" id="CHEBI:140574"/>
        <dbReference type="EC" id="2.4.1.186"/>
    </reaction>
</comment>
<dbReference type="GO" id="GO:0046872">
    <property type="term" value="F:metal ion binding"/>
    <property type="evidence" value="ECO:0007669"/>
    <property type="project" value="UniProtKB-KW"/>
</dbReference>
<dbReference type="CDD" id="cd02537">
    <property type="entry name" value="GT8_Glycogenin"/>
    <property type="match status" value="1"/>
</dbReference>
<protein>
    <recommendedName>
        <fullName evidence="10">glycogenin glucosyltransferase</fullName>
        <ecNumber evidence="10">2.4.1.186</ecNumber>
    </recommendedName>
</protein>
<evidence type="ECO:0000256" key="3">
    <source>
        <dbReference type="ARBA" id="ARBA00022490"/>
    </source>
</evidence>
<evidence type="ECO:0000256" key="5">
    <source>
        <dbReference type="ARBA" id="ARBA00022723"/>
    </source>
</evidence>
<proteinExistence type="inferred from homology"/>
<evidence type="ECO:0000256" key="11">
    <source>
        <dbReference type="ARBA" id="ARBA00050886"/>
    </source>
</evidence>
<evidence type="ECO:0000256" key="2">
    <source>
        <dbReference type="ARBA" id="ARBA00004496"/>
    </source>
</evidence>
<evidence type="ECO:0000256" key="13">
    <source>
        <dbReference type="ARBA" id="ARBA00057883"/>
    </source>
</evidence>
<dbReference type="Gene3D" id="3.90.550.10">
    <property type="entry name" value="Spore Coat Polysaccharide Biosynthesis Protein SpsA, Chain A"/>
    <property type="match status" value="1"/>
</dbReference>
<dbReference type="InterPro" id="IPR002495">
    <property type="entry name" value="Glyco_trans_8"/>
</dbReference>
<keyword evidence="4" id="KW-0808">Transferase</keyword>
<dbReference type="Proteomes" id="UP000094236">
    <property type="component" value="Unassembled WGS sequence"/>
</dbReference>
<dbReference type="Pfam" id="PF01501">
    <property type="entry name" value="Glyco_transf_8"/>
    <property type="match status" value="1"/>
</dbReference>
<evidence type="ECO:0000313" key="15">
    <source>
        <dbReference type="Proteomes" id="UP000094236"/>
    </source>
</evidence>
<comment type="cofactor">
    <cofactor evidence="1">
        <name>Mn(2+)</name>
        <dbReference type="ChEBI" id="CHEBI:29035"/>
    </cofactor>
</comment>
<comment type="catalytic activity">
    <reaction evidence="12">
        <text>L-tyrosyl-[glycogenin] + UDP-alpha-D-glucose = alpha-D-glucosyl-L-tyrosyl-[glycogenin] + UDP + H(+)</text>
        <dbReference type="Rhea" id="RHEA:23360"/>
        <dbReference type="Rhea" id="RHEA-COMP:14604"/>
        <dbReference type="Rhea" id="RHEA-COMP:14605"/>
        <dbReference type="ChEBI" id="CHEBI:15378"/>
        <dbReference type="ChEBI" id="CHEBI:46858"/>
        <dbReference type="ChEBI" id="CHEBI:58223"/>
        <dbReference type="ChEBI" id="CHEBI:58885"/>
        <dbReference type="ChEBI" id="CHEBI:140573"/>
        <dbReference type="EC" id="2.4.1.186"/>
    </reaction>
</comment>
<sequence length="376" mass="43300">MSSISEQHSKDAYITILLNDDYLPGALLLAKTLKKTTENDVILLIDATGLSEKTLELVSEEFDKIIEIEPIISTSEKNLRILNRPDLFKTLTKIAIFDQTDYDFLIYLDCDVLPLKNLNGLFNILKGSNYDIAACAESSWPDIFNSGVLVLRPSKEIFEKLLIKSQELDSSFDGADQGLLNEFFLNKWLRLPYINNVTVNTNLITLENSYEYLPAYNRFHQDIKVLHFIGNKKPWFSRDIENYFTGNLKNFHKLWWEEFDKNYFGYEAGKIFEASSGITPPVITIPGESSSSLQDKYGKEPQAPNLAEEKLVNTWDLDIEEQNNEPILSDEVINEELPPPIFPWEAYRRDPTRVFTEIPEVLKGDFDMEQLNLEDD</sequence>
<dbReference type="AlphaFoldDB" id="A0A1E4TQX2"/>
<name>A0A1E4TQX2_PACTA</name>
<evidence type="ECO:0000256" key="4">
    <source>
        <dbReference type="ARBA" id="ARBA00022679"/>
    </source>
</evidence>
<dbReference type="EC" id="2.4.1.186" evidence="10"/>
<evidence type="ECO:0000256" key="9">
    <source>
        <dbReference type="ARBA" id="ARBA00038162"/>
    </source>
</evidence>
<keyword evidence="7" id="KW-0325">Glycoprotein</keyword>
<dbReference type="STRING" id="669874.A0A1E4TQX2"/>
<reference evidence="15" key="1">
    <citation type="submission" date="2016-05" db="EMBL/GenBank/DDBJ databases">
        <title>Comparative genomics of biotechnologically important yeasts.</title>
        <authorList>
            <consortium name="DOE Joint Genome Institute"/>
            <person name="Riley R."/>
            <person name="Haridas S."/>
            <person name="Wolfe K.H."/>
            <person name="Lopes M.R."/>
            <person name="Hittinger C.T."/>
            <person name="Goker M."/>
            <person name="Salamov A."/>
            <person name="Wisecaver J."/>
            <person name="Long T.M."/>
            <person name="Aerts A.L."/>
            <person name="Barry K."/>
            <person name="Choi C."/>
            <person name="Clum A."/>
            <person name="Coughlan A.Y."/>
            <person name="Deshpande S."/>
            <person name="Douglass A.P."/>
            <person name="Hanson S.J."/>
            <person name="Klenk H.-P."/>
            <person name="Labutti K."/>
            <person name="Lapidus A."/>
            <person name="Lindquist E."/>
            <person name="Lipzen A."/>
            <person name="Meier-Kolthoff J.P."/>
            <person name="Ohm R.A."/>
            <person name="Otillar R.P."/>
            <person name="Pangilinan J."/>
            <person name="Peng Y."/>
            <person name="Rokas A."/>
            <person name="Rosa C.A."/>
            <person name="Scheuner C."/>
            <person name="Sibirny A.A."/>
            <person name="Slot J.C."/>
            <person name="Stielow J.B."/>
            <person name="Sun H."/>
            <person name="Kurtzman C.P."/>
            <person name="Blackwell M."/>
            <person name="Grigoriev I.V."/>
            <person name="Jeffries T.W."/>
        </authorList>
    </citation>
    <scope>NUCLEOTIDE SEQUENCE [LARGE SCALE GENOMIC DNA]</scope>
    <source>
        <strain evidence="15">NRRL Y-2460</strain>
    </source>
</reference>
<evidence type="ECO:0000256" key="1">
    <source>
        <dbReference type="ARBA" id="ARBA00001936"/>
    </source>
</evidence>
<evidence type="ECO:0000256" key="12">
    <source>
        <dbReference type="ARBA" id="ARBA00052293"/>
    </source>
</evidence>
<dbReference type="GO" id="GO:0005978">
    <property type="term" value="P:glycogen biosynthetic process"/>
    <property type="evidence" value="ECO:0007669"/>
    <property type="project" value="UniProtKB-KW"/>
</dbReference>
<keyword evidence="5" id="KW-0479">Metal-binding</keyword>
<dbReference type="GO" id="GO:0005737">
    <property type="term" value="C:cytoplasm"/>
    <property type="evidence" value="ECO:0007669"/>
    <property type="project" value="UniProtKB-SubCell"/>
</dbReference>
<evidence type="ECO:0000256" key="8">
    <source>
        <dbReference type="ARBA" id="ARBA00023211"/>
    </source>
</evidence>
<dbReference type="PANTHER" id="PTHR11183">
    <property type="entry name" value="GLYCOGENIN SUBFAMILY MEMBER"/>
    <property type="match status" value="1"/>
</dbReference>
<dbReference type="EMBL" id="KV454016">
    <property type="protein sequence ID" value="ODV94129.1"/>
    <property type="molecule type" value="Genomic_DNA"/>
</dbReference>
<keyword evidence="8" id="KW-0464">Manganese</keyword>
<dbReference type="GO" id="GO:0008466">
    <property type="term" value="F:glycogenin glucosyltransferase activity"/>
    <property type="evidence" value="ECO:0007669"/>
    <property type="project" value="UniProtKB-EC"/>
</dbReference>
<evidence type="ECO:0000256" key="10">
    <source>
        <dbReference type="ARBA" id="ARBA00038934"/>
    </source>
</evidence>
<keyword evidence="6" id="KW-0320">Glycogen biosynthesis</keyword>